<gene>
    <name evidence="2" type="ORF">F2P81_008661</name>
</gene>
<dbReference type="EMBL" id="VEVO01000008">
    <property type="protein sequence ID" value="KAF0038177.1"/>
    <property type="molecule type" value="Genomic_DNA"/>
</dbReference>
<dbReference type="Proteomes" id="UP000438429">
    <property type="component" value="Unassembled WGS sequence"/>
</dbReference>
<evidence type="ECO:0000313" key="2">
    <source>
        <dbReference type="EMBL" id="KAF0038177.1"/>
    </source>
</evidence>
<evidence type="ECO:0000256" key="1">
    <source>
        <dbReference type="SAM" id="MobiDB-lite"/>
    </source>
</evidence>
<name>A0A6A4SX82_SCOMX</name>
<dbReference type="AlphaFoldDB" id="A0A6A4SX82"/>
<comment type="caution">
    <text evidence="2">The sequence shown here is derived from an EMBL/GenBank/DDBJ whole genome shotgun (WGS) entry which is preliminary data.</text>
</comment>
<reference evidence="2 3" key="1">
    <citation type="submission" date="2019-06" db="EMBL/GenBank/DDBJ databases">
        <title>Draft genomes of female and male turbot (Scophthalmus maximus).</title>
        <authorList>
            <person name="Xu H."/>
            <person name="Xu X.-W."/>
            <person name="Shao C."/>
            <person name="Chen S."/>
        </authorList>
    </citation>
    <scope>NUCLEOTIDE SEQUENCE [LARGE SCALE GENOMIC DNA]</scope>
    <source>
        <strain evidence="2">Ysfricsl-2016a</strain>
        <tissue evidence="2">Blood</tissue>
    </source>
</reference>
<sequence length="99" mass="11152">MQSAERPGSPLQAVRPAPNSTSRQGVNSRVEVSSIFLYLVVSKKQNKSNLDKKWVEMKTTNNNLQQVKYFQKNTPSAPPVTLRNRTAPWSISPLDVCHE</sequence>
<protein>
    <submittedName>
        <fullName evidence="2">Uncharacterized protein</fullName>
    </submittedName>
</protein>
<proteinExistence type="predicted"/>
<accession>A0A6A4SX82</accession>
<organism evidence="2 3">
    <name type="scientific">Scophthalmus maximus</name>
    <name type="common">Turbot</name>
    <name type="synonym">Psetta maxima</name>
    <dbReference type="NCBI Taxonomy" id="52904"/>
    <lineage>
        <taxon>Eukaryota</taxon>
        <taxon>Metazoa</taxon>
        <taxon>Chordata</taxon>
        <taxon>Craniata</taxon>
        <taxon>Vertebrata</taxon>
        <taxon>Euteleostomi</taxon>
        <taxon>Actinopterygii</taxon>
        <taxon>Neopterygii</taxon>
        <taxon>Teleostei</taxon>
        <taxon>Neoteleostei</taxon>
        <taxon>Acanthomorphata</taxon>
        <taxon>Carangaria</taxon>
        <taxon>Pleuronectiformes</taxon>
        <taxon>Pleuronectoidei</taxon>
        <taxon>Scophthalmidae</taxon>
        <taxon>Scophthalmus</taxon>
    </lineage>
</organism>
<feature type="region of interest" description="Disordered" evidence="1">
    <location>
        <begin position="1"/>
        <end position="26"/>
    </location>
</feature>
<evidence type="ECO:0000313" key="3">
    <source>
        <dbReference type="Proteomes" id="UP000438429"/>
    </source>
</evidence>